<dbReference type="InterPro" id="IPR006530">
    <property type="entry name" value="YD"/>
</dbReference>
<keyword evidence="1" id="KW-0677">Repeat</keyword>
<dbReference type="PANTHER" id="PTHR32305:SF15">
    <property type="entry name" value="PROTEIN RHSA-RELATED"/>
    <property type="match status" value="1"/>
</dbReference>
<protein>
    <submittedName>
        <fullName evidence="3">RHS repeat domain-containing protein</fullName>
    </submittedName>
</protein>
<gene>
    <name evidence="3" type="ORF">ACFQVD_39560</name>
</gene>
<dbReference type="RefSeq" id="WP_343973074.1">
    <property type="nucleotide sequence ID" value="NZ_BAAAGK010000098.1"/>
</dbReference>
<reference evidence="4" key="1">
    <citation type="journal article" date="2019" name="Int. J. Syst. Evol. Microbiol.">
        <title>The Global Catalogue of Microorganisms (GCM) 10K type strain sequencing project: providing services to taxonomists for standard genome sequencing and annotation.</title>
        <authorList>
            <consortium name="The Broad Institute Genomics Platform"/>
            <consortium name="The Broad Institute Genome Sequencing Center for Infectious Disease"/>
            <person name="Wu L."/>
            <person name="Ma J."/>
        </authorList>
    </citation>
    <scope>NUCLEOTIDE SEQUENCE [LARGE SCALE GENOMIC DNA]</scope>
    <source>
        <strain evidence="4">JCM 10083</strain>
    </source>
</reference>
<dbReference type="Pfam" id="PF25023">
    <property type="entry name" value="TEN_YD-shell"/>
    <property type="match status" value="1"/>
</dbReference>
<dbReference type="EMBL" id="JBHTEE010000001">
    <property type="protein sequence ID" value="MFC7606216.1"/>
    <property type="molecule type" value="Genomic_DNA"/>
</dbReference>
<evidence type="ECO:0000256" key="1">
    <source>
        <dbReference type="ARBA" id="ARBA00022737"/>
    </source>
</evidence>
<accession>A0ABW2TF44</accession>
<proteinExistence type="predicted"/>
<evidence type="ECO:0000313" key="3">
    <source>
        <dbReference type="EMBL" id="MFC7606216.1"/>
    </source>
</evidence>
<dbReference type="NCBIfam" id="TIGR01643">
    <property type="entry name" value="YD_repeat_2x"/>
    <property type="match status" value="1"/>
</dbReference>
<dbReference type="Gene3D" id="2.180.10.10">
    <property type="entry name" value="RHS repeat-associated core"/>
    <property type="match status" value="2"/>
</dbReference>
<organism evidence="3 4">
    <name type="scientific">Streptosporangium amethystogenes subsp. fukuiense</name>
    <dbReference type="NCBI Taxonomy" id="698418"/>
    <lineage>
        <taxon>Bacteria</taxon>
        <taxon>Bacillati</taxon>
        <taxon>Actinomycetota</taxon>
        <taxon>Actinomycetes</taxon>
        <taxon>Streptosporangiales</taxon>
        <taxon>Streptosporangiaceae</taxon>
        <taxon>Streptosporangium</taxon>
    </lineage>
</organism>
<dbReference type="NCBIfam" id="TIGR03696">
    <property type="entry name" value="Rhs_assc_core"/>
    <property type="match status" value="1"/>
</dbReference>
<sequence length="640" mass="68842">MKNSSGTELSKIVYGWDKDDLLTSKTTTGTAGAGTNTYGYDRAGRLTSWTAPGGAVTAYEWDASGNRTKAGAETFVYDQRNRLTSGAGTDYTYTPRGTTATETKAGVTRNLTFDAFDRLVNDGDASYGYDALGRMTSRTKGADQQRFTYSGLSNDLVATTDGAGALQAKYGRDPFGGLLSLQEGAGPALATMTDLHGDLVATFSGTALVDSTAYDPFGNVTHRSGTQRALGYQGEYTDPDTGKVNMHARWYQPGTGAFTSRDTATLNPDPSVQANRYTYANASPLTHSDPTGHSSIQINNASSITGTTGSSSWQSFDMNAYMSAHIDKLSAKSFDVTKINWPKPGQPYNAWGGDGSGLYRSDGLPDWEPWNPGVSNDEAQRIGYMTNGRPAPKGYWNESKEVRDTYMSLYSIYKDDADMAKTWSVLKKIDKESKQNRASSGSPYGGKASLALCVTCKAGSNAGSKKNIPPPPKDDKDANWLQWLSQAGVCATHGMVKCGQIAAISAYAAGLTSGIKDSNKANAIRHFVWMAGMATVVGEAAALDFAKAHEAGTGRKKYGDSLRDQLNNIHSMKYEKNHRGELQAIYWTASVGAGITTVMNHLAIAGSKEYNAGRMAILVSVNKHEEQVWYGGRIVWRGKK</sequence>
<keyword evidence="4" id="KW-1185">Reference proteome</keyword>
<evidence type="ECO:0000313" key="4">
    <source>
        <dbReference type="Proteomes" id="UP001596514"/>
    </source>
</evidence>
<dbReference type="InterPro" id="IPR056823">
    <property type="entry name" value="TEN-like_YD-shell"/>
</dbReference>
<dbReference type="PANTHER" id="PTHR32305">
    <property type="match status" value="1"/>
</dbReference>
<dbReference type="InterPro" id="IPR050708">
    <property type="entry name" value="T6SS_VgrG/RHS"/>
</dbReference>
<dbReference type="InterPro" id="IPR022385">
    <property type="entry name" value="Rhs_assc_core"/>
</dbReference>
<comment type="caution">
    <text evidence="3">The sequence shown here is derived from an EMBL/GenBank/DDBJ whole genome shotgun (WGS) entry which is preliminary data.</text>
</comment>
<feature type="domain" description="Teneurin-like YD-shell" evidence="2">
    <location>
        <begin position="19"/>
        <end position="283"/>
    </location>
</feature>
<evidence type="ECO:0000259" key="2">
    <source>
        <dbReference type="Pfam" id="PF25023"/>
    </source>
</evidence>
<dbReference type="Proteomes" id="UP001596514">
    <property type="component" value="Unassembled WGS sequence"/>
</dbReference>
<name>A0ABW2TF44_9ACTN</name>